<feature type="compositionally biased region" description="Basic and acidic residues" evidence="2">
    <location>
        <begin position="690"/>
        <end position="710"/>
    </location>
</feature>
<dbReference type="STRING" id="885580.ENSFDAP00000022203"/>
<dbReference type="SUPFAM" id="SSF46934">
    <property type="entry name" value="UBA-like"/>
    <property type="match status" value="1"/>
</dbReference>
<feature type="compositionally biased region" description="Basic residues" evidence="2">
    <location>
        <begin position="251"/>
        <end position="267"/>
    </location>
</feature>
<dbReference type="eggNOG" id="ENOG502S51R">
    <property type="taxonomic scope" value="Eukaryota"/>
</dbReference>
<feature type="compositionally biased region" description="Basic and acidic residues" evidence="2">
    <location>
        <begin position="268"/>
        <end position="280"/>
    </location>
</feature>
<organism evidence="3 4">
    <name type="scientific">Fukomys damarensis</name>
    <name type="common">Damaraland mole rat</name>
    <name type="synonym">Cryptomys damarensis</name>
    <dbReference type="NCBI Taxonomy" id="885580"/>
    <lineage>
        <taxon>Eukaryota</taxon>
        <taxon>Metazoa</taxon>
        <taxon>Chordata</taxon>
        <taxon>Craniata</taxon>
        <taxon>Vertebrata</taxon>
        <taxon>Euteleostomi</taxon>
        <taxon>Mammalia</taxon>
        <taxon>Eutheria</taxon>
        <taxon>Euarchontoglires</taxon>
        <taxon>Glires</taxon>
        <taxon>Rodentia</taxon>
        <taxon>Hystricomorpha</taxon>
        <taxon>Bathyergidae</taxon>
        <taxon>Fukomys</taxon>
    </lineage>
</organism>
<dbReference type="PANTHER" id="PTHR15623">
    <property type="entry name" value="SPERMATOGENESIS-ASSOCIATED SERINE-RICH PROTEIN 2-RELATED"/>
    <property type="match status" value="1"/>
</dbReference>
<dbReference type="PANTHER" id="PTHR15623:SF8">
    <property type="entry name" value="SPATS2-LIKE PROTEIN"/>
    <property type="match status" value="1"/>
</dbReference>
<feature type="region of interest" description="Disordered" evidence="2">
    <location>
        <begin position="349"/>
        <end position="409"/>
    </location>
</feature>
<feature type="region of interest" description="Disordered" evidence="2">
    <location>
        <begin position="120"/>
        <end position="147"/>
    </location>
</feature>
<evidence type="ECO:0000256" key="1">
    <source>
        <dbReference type="ARBA" id="ARBA00007105"/>
    </source>
</evidence>
<comment type="similarity">
    <text evidence="1">Belongs to the SPATS2 family.</text>
</comment>
<feature type="region of interest" description="Disordered" evidence="2">
    <location>
        <begin position="568"/>
        <end position="711"/>
    </location>
</feature>
<dbReference type="Pfam" id="PF07139">
    <property type="entry name" value="SPATS2-like"/>
    <property type="match status" value="1"/>
</dbReference>
<dbReference type="InterPro" id="IPR009816">
    <property type="entry name" value="SPATS2-like"/>
</dbReference>
<dbReference type="GO" id="GO:0005737">
    <property type="term" value="C:cytoplasm"/>
    <property type="evidence" value="ECO:0007669"/>
    <property type="project" value="TreeGrafter"/>
</dbReference>
<sequence length="746" mass="80608">MSSHESPGHQKGWEQGRSGRLCTLPNPPGPRPANSGHAAGCPNSSVLGTVPRSLREGQPGRRGQGEPCAAVEHAGEKETPNKPCTHQGACKGPSLRASTRNGKGKGPLGLLTPQAAGVAGEAAGPGQTFNDTGSWKRGPVELDSRTPEGTAEVCREGGQAAETPNLPELLLLSGASLQIPWAYSTRSAMAELNTHVNVKEKIYAVRSVVPNKSNNEIVLVLQQFDFNVDKAVQAFVDGSAIQVLKEWNMTGKKKNNKRKRSKSKQHQGNKDAKDKAERPEVGSMQPQPPVQNGLASSCEKDSSSTDSAGEKPALPSREKRISILEEPPKAPHGFTEGSRLLQQRLSLDGNPRSIHGAAERSDGPQWAAEQPWSPGKPKAKTSPVKPSAPAAHPEMKPDELAKKRGPNIEKSVKDLQRCTVSLTRYRVMIKEEVDSSVKKIKAAFAELHNCIIDKEVSLMAEMDKVKEEAMEILTARQKKAEELKRLTDLASQMAEMQLAELRAEIKHFVSERKYDEELGKAARFSCDIEQLKAQIMLCGEISHPKNSYSSRMPCSSLLPLLSAHAATSGRQSGFTRKSPNHGKGPEGKASNPRLTGGLPSATEPSHQALPATKQNGPSSQRRRFNPQYHNSRLNGPPKSQGGGNEADPLAKGSTRHEHRRQPHNSFRPKNKGGTKNQELPLGTKTPEAPAHPEKLPRRRQHAADSSEARPFRGSVGRVSQCNLCPARIEVSPDAAVLSVPAVTLVA</sequence>
<evidence type="ECO:0000313" key="3">
    <source>
        <dbReference type="EMBL" id="KFO36259.1"/>
    </source>
</evidence>
<keyword evidence="4" id="KW-1185">Reference proteome</keyword>
<reference evidence="3 4" key="1">
    <citation type="submission" date="2013-11" db="EMBL/GenBank/DDBJ databases">
        <title>The Damaraland mole rat (Fukomys damarensis) genome and evolution of African mole rats.</title>
        <authorList>
            <person name="Gladyshev V.N."/>
            <person name="Fang X."/>
        </authorList>
    </citation>
    <scope>NUCLEOTIDE SEQUENCE [LARGE SCALE GENOMIC DNA]</scope>
    <source>
        <tissue evidence="3">Liver</tissue>
    </source>
</reference>
<feature type="region of interest" description="Disordered" evidence="2">
    <location>
        <begin position="251"/>
        <end position="335"/>
    </location>
</feature>
<proteinExistence type="inferred from homology"/>
<feature type="region of interest" description="Disordered" evidence="2">
    <location>
        <begin position="1"/>
        <end position="102"/>
    </location>
</feature>
<evidence type="ECO:0000256" key="2">
    <source>
        <dbReference type="SAM" id="MobiDB-lite"/>
    </source>
</evidence>
<dbReference type="InterPro" id="IPR009060">
    <property type="entry name" value="UBA-like_sf"/>
</dbReference>
<gene>
    <name evidence="3" type="ORF">H920_02354</name>
</gene>
<feature type="compositionally biased region" description="Basic residues" evidence="2">
    <location>
        <begin position="656"/>
        <end position="672"/>
    </location>
</feature>
<feature type="compositionally biased region" description="Basic and acidic residues" evidence="2">
    <location>
        <begin position="393"/>
        <end position="409"/>
    </location>
</feature>
<evidence type="ECO:0000313" key="4">
    <source>
        <dbReference type="Proteomes" id="UP000028990"/>
    </source>
</evidence>
<accession>A0A091DVX2</accession>
<feature type="compositionally biased region" description="Basic and acidic residues" evidence="2">
    <location>
        <begin position="316"/>
        <end position="329"/>
    </location>
</feature>
<protein>
    <submittedName>
        <fullName evidence="3">SPATS2-like protein</fullName>
    </submittedName>
</protein>
<name>A0A091DVX2_FUKDA</name>
<feature type="compositionally biased region" description="Basic and acidic residues" evidence="2">
    <location>
        <begin position="1"/>
        <end position="14"/>
    </location>
</feature>
<dbReference type="EMBL" id="KN121519">
    <property type="protein sequence ID" value="KFO36259.1"/>
    <property type="molecule type" value="Genomic_DNA"/>
</dbReference>
<dbReference type="AlphaFoldDB" id="A0A091DVX2"/>
<dbReference type="Proteomes" id="UP000028990">
    <property type="component" value="Unassembled WGS sequence"/>
</dbReference>